<reference evidence="1 2" key="1">
    <citation type="submission" date="2018-06" db="EMBL/GenBank/DDBJ databases">
        <title>Extensive metabolic versatility and redundancy in microbially diverse, dynamic hydrothermal sediments.</title>
        <authorList>
            <person name="Dombrowski N."/>
            <person name="Teske A."/>
            <person name="Baker B.J."/>
        </authorList>
    </citation>
    <scope>NUCLEOTIDE SEQUENCE [LARGE SCALE GENOMIC DNA]</scope>
    <source>
        <strain evidence="1">B20_G2</strain>
    </source>
</reference>
<gene>
    <name evidence="1" type="ORF">DRJ26_04540</name>
</gene>
<accession>A0A497EYW3</accession>
<name>A0A497EYW3_9CREN</name>
<dbReference type="EMBL" id="QMRA01000110">
    <property type="protein sequence ID" value="RLE52573.1"/>
    <property type="molecule type" value="Genomic_DNA"/>
</dbReference>
<protein>
    <submittedName>
        <fullName evidence="1">Uncharacterized protein</fullName>
    </submittedName>
</protein>
<dbReference type="AlphaFoldDB" id="A0A497EYW3"/>
<organism evidence="1 2">
    <name type="scientific">Thermoproteota archaeon</name>
    <dbReference type="NCBI Taxonomy" id="2056631"/>
    <lineage>
        <taxon>Archaea</taxon>
        <taxon>Thermoproteota</taxon>
    </lineage>
</organism>
<sequence length="74" mass="8700">MPILKYEKLEEMIQQMKKDGYVEQFTTKILHKYIAKFFGLGEGTRRNIHKAMAELDIIVQVGPGMWKWKEEGKA</sequence>
<evidence type="ECO:0000313" key="1">
    <source>
        <dbReference type="EMBL" id="RLE52573.1"/>
    </source>
</evidence>
<comment type="caution">
    <text evidence="1">The sequence shown here is derived from an EMBL/GenBank/DDBJ whole genome shotgun (WGS) entry which is preliminary data.</text>
</comment>
<proteinExistence type="predicted"/>
<dbReference type="Proteomes" id="UP000269499">
    <property type="component" value="Unassembled WGS sequence"/>
</dbReference>
<evidence type="ECO:0000313" key="2">
    <source>
        <dbReference type="Proteomes" id="UP000269499"/>
    </source>
</evidence>